<reference evidence="2 3" key="1">
    <citation type="journal article" date="2016" name="Mol. Biol. Evol.">
        <title>Comparative Genomics of Early-Diverging Mushroom-Forming Fungi Provides Insights into the Origins of Lignocellulose Decay Capabilities.</title>
        <authorList>
            <person name="Nagy L.G."/>
            <person name="Riley R."/>
            <person name="Tritt A."/>
            <person name="Adam C."/>
            <person name="Daum C."/>
            <person name="Floudas D."/>
            <person name="Sun H."/>
            <person name="Yadav J.S."/>
            <person name="Pangilinan J."/>
            <person name="Larsson K.H."/>
            <person name="Matsuura K."/>
            <person name="Barry K."/>
            <person name="Labutti K."/>
            <person name="Kuo R."/>
            <person name="Ohm R.A."/>
            <person name="Bhattacharya S.S."/>
            <person name="Shirouzu T."/>
            <person name="Yoshinaga Y."/>
            <person name="Martin F.M."/>
            <person name="Grigoriev I.V."/>
            <person name="Hibbett D.S."/>
        </authorList>
    </citation>
    <scope>NUCLEOTIDE SEQUENCE [LARGE SCALE GENOMIC DNA]</scope>
    <source>
        <strain evidence="2 3">CBS 109695</strain>
    </source>
</reference>
<name>A0A166PRX0_9AGAM</name>
<evidence type="ECO:0000313" key="2">
    <source>
        <dbReference type="EMBL" id="KZP26384.1"/>
    </source>
</evidence>
<dbReference type="AlphaFoldDB" id="A0A166PRX0"/>
<dbReference type="Proteomes" id="UP000076532">
    <property type="component" value="Unassembled WGS sequence"/>
</dbReference>
<evidence type="ECO:0000256" key="1">
    <source>
        <dbReference type="SAM" id="MobiDB-lite"/>
    </source>
</evidence>
<keyword evidence="3" id="KW-1185">Reference proteome</keyword>
<proteinExistence type="predicted"/>
<dbReference type="EMBL" id="KV417515">
    <property type="protein sequence ID" value="KZP26384.1"/>
    <property type="molecule type" value="Genomic_DNA"/>
</dbReference>
<protein>
    <submittedName>
        <fullName evidence="2">Uncharacterized protein</fullName>
    </submittedName>
</protein>
<sequence>MDKRPRAPLARGQARGHSANYRTPPIANLCDLLGTLSVTLSAEDVNLDEPYSPKTVKGHA</sequence>
<gene>
    <name evidence="2" type="ORF">FIBSPDRAFT_949561</name>
</gene>
<accession>A0A166PRX0</accession>
<organism evidence="2 3">
    <name type="scientific">Athelia psychrophila</name>
    <dbReference type="NCBI Taxonomy" id="1759441"/>
    <lineage>
        <taxon>Eukaryota</taxon>
        <taxon>Fungi</taxon>
        <taxon>Dikarya</taxon>
        <taxon>Basidiomycota</taxon>
        <taxon>Agaricomycotina</taxon>
        <taxon>Agaricomycetes</taxon>
        <taxon>Agaricomycetidae</taxon>
        <taxon>Atheliales</taxon>
        <taxon>Atheliaceae</taxon>
        <taxon>Athelia</taxon>
    </lineage>
</organism>
<evidence type="ECO:0000313" key="3">
    <source>
        <dbReference type="Proteomes" id="UP000076532"/>
    </source>
</evidence>
<feature type="region of interest" description="Disordered" evidence="1">
    <location>
        <begin position="1"/>
        <end position="21"/>
    </location>
</feature>